<accession>A0ABV0RWU8</accession>
<comment type="caution">
    <text evidence="4">The sequence shown here is derived from an EMBL/GenBank/DDBJ whole genome shotgun (WGS) entry which is preliminary data.</text>
</comment>
<dbReference type="PANTHER" id="PTHR46093">
    <property type="entry name" value="ACYL-COA-BINDING DOMAIN-CONTAINING PROTEIN 5"/>
    <property type="match status" value="1"/>
</dbReference>
<evidence type="ECO:0000313" key="5">
    <source>
        <dbReference type="Proteomes" id="UP001434883"/>
    </source>
</evidence>
<reference evidence="4 5" key="1">
    <citation type="submission" date="2021-06" db="EMBL/GenBank/DDBJ databases">
        <authorList>
            <person name="Palmer J.M."/>
        </authorList>
    </citation>
    <scope>NUCLEOTIDE SEQUENCE [LARGE SCALE GENOMIC DNA]</scope>
    <source>
        <strain evidence="4 5">XC_2019</strain>
        <tissue evidence="4">Muscle</tissue>
    </source>
</reference>
<dbReference type="InterPro" id="IPR015915">
    <property type="entry name" value="Kelch-typ_b-propeller"/>
</dbReference>
<name>A0ABV0RWU8_9TELE</name>
<proteinExistence type="predicted"/>
<feature type="region of interest" description="Disordered" evidence="3">
    <location>
        <begin position="71"/>
        <end position="96"/>
    </location>
</feature>
<dbReference type="Gene3D" id="2.120.10.80">
    <property type="entry name" value="Kelch-type beta propeller"/>
    <property type="match status" value="1"/>
</dbReference>
<dbReference type="Proteomes" id="UP001434883">
    <property type="component" value="Unassembled WGS sequence"/>
</dbReference>
<keyword evidence="2" id="KW-0677">Repeat</keyword>
<evidence type="ECO:0000313" key="4">
    <source>
        <dbReference type="EMBL" id="MEQ2211973.1"/>
    </source>
</evidence>
<keyword evidence="5" id="KW-1185">Reference proteome</keyword>
<dbReference type="PANTHER" id="PTHR46093:SF18">
    <property type="entry name" value="FIBRONECTIN TYPE-III DOMAIN-CONTAINING PROTEIN"/>
    <property type="match status" value="1"/>
</dbReference>
<dbReference type="Pfam" id="PF24681">
    <property type="entry name" value="Kelch_KLHDC2_KLHL20_DRC7"/>
    <property type="match status" value="1"/>
</dbReference>
<evidence type="ECO:0000256" key="1">
    <source>
        <dbReference type="ARBA" id="ARBA00022441"/>
    </source>
</evidence>
<sequence length="221" mass="24907">MSQFSSTSLQIISESSHMGKSVCYSDIQVNKVDTSDSPQPAAWPTDKTPRRTVISRRACLRWSSEDMDSLIDDKDKASTPRKKKLCRMSSQEEMSVQIKNENREVSACPSKRWSHTMCLSDPDTAVLIGGETSDQNHCKDSLWKLELDSDFWFPMNSSASGPVPPCARGHTATFDPDSKAVFVYGGLREGQRYSEMYILNTLTWKWRLVTVGLLLESLLLE</sequence>
<evidence type="ECO:0000256" key="2">
    <source>
        <dbReference type="ARBA" id="ARBA00022737"/>
    </source>
</evidence>
<protein>
    <submittedName>
        <fullName evidence="4">Uncharacterized protein</fullName>
    </submittedName>
</protein>
<keyword evidence="1" id="KW-0880">Kelch repeat</keyword>
<dbReference type="EMBL" id="JAHRIN010059305">
    <property type="protein sequence ID" value="MEQ2211973.1"/>
    <property type="molecule type" value="Genomic_DNA"/>
</dbReference>
<dbReference type="SUPFAM" id="SSF117281">
    <property type="entry name" value="Kelch motif"/>
    <property type="match status" value="1"/>
</dbReference>
<evidence type="ECO:0000256" key="3">
    <source>
        <dbReference type="SAM" id="MobiDB-lite"/>
    </source>
</evidence>
<gene>
    <name evidence="4" type="ORF">XENOCAPTIV_022118</name>
</gene>
<organism evidence="4 5">
    <name type="scientific">Xenoophorus captivus</name>
    <dbReference type="NCBI Taxonomy" id="1517983"/>
    <lineage>
        <taxon>Eukaryota</taxon>
        <taxon>Metazoa</taxon>
        <taxon>Chordata</taxon>
        <taxon>Craniata</taxon>
        <taxon>Vertebrata</taxon>
        <taxon>Euteleostomi</taxon>
        <taxon>Actinopterygii</taxon>
        <taxon>Neopterygii</taxon>
        <taxon>Teleostei</taxon>
        <taxon>Neoteleostei</taxon>
        <taxon>Acanthomorphata</taxon>
        <taxon>Ovalentaria</taxon>
        <taxon>Atherinomorphae</taxon>
        <taxon>Cyprinodontiformes</taxon>
        <taxon>Goodeidae</taxon>
        <taxon>Xenoophorus</taxon>
    </lineage>
</organism>